<dbReference type="RefSeq" id="XP_002772774.1">
    <property type="nucleotide sequence ID" value="XM_002772728.1"/>
</dbReference>
<dbReference type="AlphaFoldDB" id="C5LF76"/>
<evidence type="ECO:0000313" key="1">
    <source>
        <dbReference type="EMBL" id="EER04590.1"/>
    </source>
</evidence>
<sequence length="114" mass="12745">MNFSSNDLSALLNRSFGKASSKMPCLPSADNFIQARLSLSMDDRILRDRGLDSRKHFDTMSSRKARCARTMPSNSVVESDTFLTISAYLTLMTSIVKYWITVDSQAAIRALTAR</sequence>
<dbReference type="Proteomes" id="UP000007800">
    <property type="component" value="Unassembled WGS sequence"/>
</dbReference>
<dbReference type="InParanoid" id="C5LF76"/>
<organism evidence="2">
    <name type="scientific">Perkinsus marinus (strain ATCC 50983 / TXsc)</name>
    <dbReference type="NCBI Taxonomy" id="423536"/>
    <lineage>
        <taxon>Eukaryota</taxon>
        <taxon>Sar</taxon>
        <taxon>Alveolata</taxon>
        <taxon>Perkinsozoa</taxon>
        <taxon>Perkinsea</taxon>
        <taxon>Perkinsida</taxon>
        <taxon>Perkinsidae</taxon>
        <taxon>Perkinsus</taxon>
    </lineage>
</organism>
<reference evidence="1 2" key="1">
    <citation type="submission" date="2008-07" db="EMBL/GenBank/DDBJ databases">
        <authorList>
            <person name="El-Sayed N."/>
            <person name="Caler E."/>
            <person name="Inman J."/>
            <person name="Amedeo P."/>
            <person name="Hass B."/>
            <person name="Wortman J."/>
        </authorList>
    </citation>
    <scope>NUCLEOTIDE SEQUENCE [LARGE SCALE GENOMIC DNA]</scope>
    <source>
        <strain evidence="2">ATCC 50983 / TXsc</strain>
    </source>
</reference>
<evidence type="ECO:0000313" key="2">
    <source>
        <dbReference type="Proteomes" id="UP000007800"/>
    </source>
</evidence>
<gene>
    <name evidence="1" type="ORF">Pmar_PMAR019624</name>
</gene>
<feature type="non-terminal residue" evidence="1">
    <location>
        <position position="114"/>
    </location>
</feature>
<accession>C5LF76</accession>
<proteinExistence type="predicted"/>
<name>C5LF76_PERM5</name>
<protein>
    <submittedName>
        <fullName evidence="1">Uncharacterized protein</fullName>
    </submittedName>
</protein>
<dbReference type="GeneID" id="9037645"/>
<keyword evidence="2" id="KW-1185">Reference proteome</keyword>
<dbReference type="EMBL" id="GG681416">
    <property type="protein sequence ID" value="EER04590.1"/>
    <property type="molecule type" value="Genomic_DNA"/>
</dbReference>